<keyword evidence="2" id="KW-0378">Hydrolase</keyword>
<evidence type="ECO:0000256" key="1">
    <source>
        <dbReference type="ARBA" id="ARBA00022741"/>
    </source>
</evidence>
<feature type="domain" description="SF3 helicase" evidence="5">
    <location>
        <begin position="621"/>
        <end position="777"/>
    </location>
</feature>
<dbReference type="NCBIfam" id="TIGR01613">
    <property type="entry name" value="primase_Cterm"/>
    <property type="match status" value="1"/>
</dbReference>
<dbReference type="InterPro" id="IPR051620">
    <property type="entry name" value="ORF904-like_C"/>
</dbReference>
<dbReference type="Gene3D" id="3.40.50.300">
    <property type="entry name" value="P-loop containing nucleotide triphosphate hydrolases"/>
    <property type="match status" value="1"/>
</dbReference>
<organism evidence="6 7">
    <name type="scientific">Crenothrix polyspora</name>
    <dbReference type="NCBI Taxonomy" id="360316"/>
    <lineage>
        <taxon>Bacteria</taxon>
        <taxon>Pseudomonadati</taxon>
        <taxon>Pseudomonadota</taxon>
        <taxon>Gammaproteobacteria</taxon>
        <taxon>Methylococcales</taxon>
        <taxon>Crenotrichaceae</taxon>
        <taxon>Crenothrix</taxon>
    </lineage>
</organism>
<dbReference type="SUPFAM" id="SSF52540">
    <property type="entry name" value="P-loop containing nucleoside triphosphate hydrolases"/>
    <property type="match status" value="1"/>
</dbReference>
<dbReference type="Pfam" id="PF03288">
    <property type="entry name" value="Pox_D5"/>
    <property type="match status" value="1"/>
</dbReference>
<accession>A0A1R4HI25</accession>
<evidence type="ECO:0000256" key="4">
    <source>
        <dbReference type="ARBA" id="ARBA00022840"/>
    </source>
</evidence>
<dbReference type="Pfam" id="PF19263">
    <property type="entry name" value="DUF5906"/>
    <property type="match status" value="1"/>
</dbReference>
<dbReference type="AlphaFoldDB" id="A0A1R4HI25"/>
<evidence type="ECO:0000256" key="3">
    <source>
        <dbReference type="ARBA" id="ARBA00022806"/>
    </source>
</evidence>
<dbReference type="GO" id="GO:0005524">
    <property type="term" value="F:ATP binding"/>
    <property type="evidence" value="ECO:0007669"/>
    <property type="project" value="UniProtKB-KW"/>
</dbReference>
<keyword evidence="1" id="KW-0547">Nucleotide-binding</keyword>
<reference evidence="7" key="1">
    <citation type="submission" date="2017-02" db="EMBL/GenBank/DDBJ databases">
        <authorList>
            <person name="Daims H."/>
        </authorList>
    </citation>
    <scope>NUCLEOTIDE SEQUENCE [LARGE SCALE GENOMIC DNA]</scope>
</reference>
<gene>
    <name evidence="6" type="ORF">CRENPOLYSF2_760015</name>
</gene>
<dbReference type="PANTHER" id="PTHR35372:SF2">
    <property type="entry name" value="SF3 HELICASE DOMAIN-CONTAINING PROTEIN"/>
    <property type="match status" value="1"/>
</dbReference>
<dbReference type="InterPro" id="IPR014818">
    <property type="entry name" value="Phage/plasmid_primase_P4_C"/>
</dbReference>
<evidence type="ECO:0000313" key="7">
    <source>
        <dbReference type="Proteomes" id="UP000195442"/>
    </source>
</evidence>
<dbReference type="InterPro" id="IPR027417">
    <property type="entry name" value="P-loop_NTPase"/>
</dbReference>
<dbReference type="EMBL" id="FUKJ01000442">
    <property type="protein sequence ID" value="SJM95849.1"/>
    <property type="molecule type" value="Genomic_DNA"/>
</dbReference>
<name>A0A1R4HI25_9GAMM</name>
<keyword evidence="4" id="KW-0067">ATP-binding</keyword>
<evidence type="ECO:0000256" key="2">
    <source>
        <dbReference type="ARBA" id="ARBA00022801"/>
    </source>
</evidence>
<dbReference type="OrthoDB" id="784829at2"/>
<dbReference type="Pfam" id="PF08706">
    <property type="entry name" value="D5_N"/>
    <property type="match status" value="1"/>
</dbReference>
<protein>
    <submittedName>
        <fullName evidence="6">Phage/plasmid primase, P4 family (Modular protein)</fullName>
    </submittedName>
</protein>
<dbReference type="InterPro" id="IPR006500">
    <property type="entry name" value="Helicase_put_C_phage/plasmid"/>
</dbReference>
<keyword evidence="7" id="KW-1185">Reference proteome</keyword>
<dbReference type="InterPro" id="IPR014015">
    <property type="entry name" value="Helicase_SF3_DNA-vir"/>
</dbReference>
<dbReference type="Proteomes" id="UP000195442">
    <property type="component" value="Unassembled WGS sequence"/>
</dbReference>
<keyword evidence="3" id="KW-0347">Helicase</keyword>
<evidence type="ECO:0000259" key="5">
    <source>
        <dbReference type="PROSITE" id="PS51206"/>
    </source>
</evidence>
<sequence>MRIFTTKVKSKTDLSKRYWLENGAIKKNAAAQMYSGNAERVTMPFSKFPEVLAAATSKEAVVFGTHATSYPDKVKITTKGSEKPENDTISRTKDFYAYPENQAGVLMIDHDPSEYGQLFNLESLLAKLTEIHPEIAQAARVVRGSVSAGVHLAGHSPRTDKGFHLYMPVVNSEDIPRYGKALFNKLWLRGHGFIALSSSGAMLLRSPIDESVFGSQGLDFSGKPIIQGGGIEYTPPVAEFTDGDMLDTSTLLDLTDDEKTTLKQLQDAAKEAIKPQAAIVQAHWAAEKMAEMVLNGTSESEAKATIERMLSGDNRDLYGEFILTFSSGERVKVSDVLDNPKKYNFKTLADPLEGTQYGTTTAKFYWNNGKKPVVNSQAHGVETKYFLHRMANKFSELLANASDNPDGLDWSEPDWFSDETLHPDWFDEAETTKTSKAARALLSGVYKVYLIGVCESLGWVSRTRMDGSKSNPTPQHFKVAIIHSLIELAKKHRWYIIHDTGFFYIYDKSQWIPLIDAEVKTLLCDAAIKMSYAVIEARNANFVDQLFKQAIHEGFFAERNHKKQSIINLANGSLVLNEDGIKLKDFDHRDFLTHKLDFDYDEIAVNQPLLKFLAEVLPDPETRKTLQQVAGYLFIKGLKMEKIFFLFGTGSNGKSVFFEVINGILGTENVSNYSLESLTNDNGYFRAMIKDKIVNYGSDINLNKIDAGIFKTLASGEPVEARLPFKEPFMMDDYAKLIFNVNRMDNANIEHTHGFYRRLLIIPFNKTIADDQQDRDLHKKILANKAGVINWIIEGARQVISSRDIFISDECNDFKARFLKETDNVAMFEESEIIEHYQLEGYYKTVSDSYKDYKAYCLDAGHRNPLGRNNFTKRMETIGFEKLKERAGWYLKKPYQSPV</sequence>
<proteinExistence type="predicted"/>
<dbReference type="GO" id="GO:0004386">
    <property type="term" value="F:helicase activity"/>
    <property type="evidence" value="ECO:0007669"/>
    <property type="project" value="UniProtKB-KW"/>
</dbReference>
<evidence type="ECO:0000313" key="6">
    <source>
        <dbReference type="EMBL" id="SJM95849.1"/>
    </source>
</evidence>
<dbReference type="InterPro" id="IPR045455">
    <property type="entry name" value="NrS-1_pol-like_helicase"/>
</dbReference>
<dbReference type="GO" id="GO:0016787">
    <property type="term" value="F:hydrolase activity"/>
    <property type="evidence" value="ECO:0007669"/>
    <property type="project" value="UniProtKB-KW"/>
</dbReference>
<dbReference type="PANTHER" id="PTHR35372">
    <property type="entry name" value="ATP BINDING PROTEIN-RELATED"/>
    <property type="match status" value="1"/>
</dbReference>
<dbReference type="PROSITE" id="PS51206">
    <property type="entry name" value="SF3_HELICASE_1"/>
    <property type="match status" value="1"/>
</dbReference>
<dbReference type="InterPro" id="IPR004968">
    <property type="entry name" value="DNA_primase/NTPase_C"/>
</dbReference>